<evidence type="ECO:0000313" key="6">
    <source>
        <dbReference type="Proteomes" id="UP000180253"/>
    </source>
</evidence>
<protein>
    <submittedName>
        <fullName evidence="5">Aldolase</fullName>
    </submittedName>
</protein>
<dbReference type="PANTHER" id="PTHR30502">
    <property type="entry name" value="2-KETO-3-DEOXY-L-RHAMNONATE ALDOLASE"/>
    <property type="match status" value="1"/>
</dbReference>
<dbReference type="InterPro" id="IPR050251">
    <property type="entry name" value="HpcH-HpaI_aldolase"/>
</dbReference>
<evidence type="ECO:0000256" key="2">
    <source>
        <dbReference type="ARBA" id="ARBA00022723"/>
    </source>
</evidence>
<comment type="similarity">
    <text evidence="1">Belongs to the HpcH/HpaI aldolase family.</text>
</comment>
<dbReference type="PANTHER" id="PTHR30502:SF0">
    <property type="entry name" value="PHOSPHOENOLPYRUVATE CARBOXYLASE FAMILY PROTEIN"/>
    <property type="match status" value="1"/>
</dbReference>
<sequence length="257" mass="28006">MSKQRLKQRLCQSSECFGVFSSISDVVAIEQLALAGYDFIIFDLEHTLHSLNDVEKVLLAATVAELEVLVRIPKGRYDLIAPLLDAGASGIVCAMVETPEQAQELVERCYYSPLGMRGLNSTRLNGYATKELAKSLTEANKQTVVVAMIETQLGVENALQIASTLGIDAVLEGAADLSQSLGVAWQTQHPSVRVAVAQIAQACEHAQSTFMAIPRTTEAVTQWQQSGVTNFVLGDDRSIMRNAHKANIAQFKKELEQ</sequence>
<keyword evidence="6" id="KW-1185">Reference proteome</keyword>
<evidence type="ECO:0000313" key="5">
    <source>
        <dbReference type="EMBL" id="OHU97189.1"/>
    </source>
</evidence>
<organism evidence="5 6">
    <name type="scientific">Pseudoalteromonas byunsanensis</name>
    <dbReference type="NCBI Taxonomy" id="327939"/>
    <lineage>
        <taxon>Bacteria</taxon>
        <taxon>Pseudomonadati</taxon>
        <taxon>Pseudomonadota</taxon>
        <taxon>Gammaproteobacteria</taxon>
        <taxon>Alteromonadales</taxon>
        <taxon>Pseudoalteromonadaceae</taxon>
        <taxon>Pseudoalteromonas</taxon>
    </lineage>
</organism>
<accession>A0A1S1NAT3</accession>
<dbReference type="InterPro" id="IPR005000">
    <property type="entry name" value="Aldolase/citrate-lyase_domain"/>
</dbReference>
<feature type="domain" description="HpcH/HpaI aldolase/citrate lyase" evidence="4">
    <location>
        <begin position="17"/>
        <end position="235"/>
    </location>
</feature>
<comment type="caution">
    <text evidence="5">The sequence shown here is derived from an EMBL/GenBank/DDBJ whole genome shotgun (WGS) entry which is preliminary data.</text>
</comment>
<evidence type="ECO:0000259" key="4">
    <source>
        <dbReference type="Pfam" id="PF03328"/>
    </source>
</evidence>
<reference evidence="5 6" key="1">
    <citation type="submission" date="2016-10" db="EMBL/GenBank/DDBJ databases">
        <title>Pseudoalteromonas amylolytica sp. nov., isolated from the surface seawater.</title>
        <authorList>
            <person name="Wu Y.-H."/>
            <person name="Cheng H."/>
            <person name="Jin X.-B."/>
            <person name="Wang C.-S."/>
            <person name="Xu X.-W."/>
        </authorList>
    </citation>
    <scope>NUCLEOTIDE SEQUENCE [LARGE SCALE GENOMIC DNA]</scope>
    <source>
        <strain evidence="5 6">JCM 12483</strain>
    </source>
</reference>
<dbReference type="OrthoDB" id="86160at2"/>
<dbReference type="GO" id="GO:0016832">
    <property type="term" value="F:aldehyde-lyase activity"/>
    <property type="evidence" value="ECO:0007669"/>
    <property type="project" value="TreeGrafter"/>
</dbReference>
<dbReference type="Pfam" id="PF03328">
    <property type="entry name" value="HpcH_HpaI"/>
    <property type="match status" value="1"/>
</dbReference>
<dbReference type="GO" id="GO:0005737">
    <property type="term" value="C:cytoplasm"/>
    <property type="evidence" value="ECO:0007669"/>
    <property type="project" value="TreeGrafter"/>
</dbReference>
<evidence type="ECO:0000256" key="3">
    <source>
        <dbReference type="ARBA" id="ARBA00023239"/>
    </source>
</evidence>
<name>A0A1S1NAT3_9GAMM</name>
<dbReference type="InterPro" id="IPR040442">
    <property type="entry name" value="Pyrv_kinase-like_dom_sf"/>
</dbReference>
<dbReference type="RefSeq" id="WP_070990224.1">
    <property type="nucleotide sequence ID" value="NZ_CBCSHD010000008.1"/>
</dbReference>
<evidence type="ECO:0000256" key="1">
    <source>
        <dbReference type="ARBA" id="ARBA00005568"/>
    </source>
</evidence>
<dbReference type="AlphaFoldDB" id="A0A1S1NAT3"/>
<dbReference type="InterPro" id="IPR015813">
    <property type="entry name" value="Pyrv/PenolPyrv_kinase-like_dom"/>
</dbReference>
<keyword evidence="3" id="KW-0456">Lyase</keyword>
<dbReference type="Gene3D" id="3.20.20.60">
    <property type="entry name" value="Phosphoenolpyruvate-binding domains"/>
    <property type="match status" value="1"/>
</dbReference>
<proteinExistence type="inferred from homology"/>
<dbReference type="SUPFAM" id="SSF51621">
    <property type="entry name" value="Phosphoenolpyruvate/pyruvate domain"/>
    <property type="match status" value="1"/>
</dbReference>
<keyword evidence="2" id="KW-0479">Metal-binding</keyword>
<dbReference type="STRING" id="327939.BIW53_02385"/>
<dbReference type="EMBL" id="MNAN01000018">
    <property type="protein sequence ID" value="OHU97189.1"/>
    <property type="molecule type" value="Genomic_DNA"/>
</dbReference>
<dbReference type="Proteomes" id="UP000180253">
    <property type="component" value="Unassembled WGS sequence"/>
</dbReference>
<gene>
    <name evidence="5" type="ORF">BIW53_02385</name>
</gene>
<dbReference type="GO" id="GO:0046872">
    <property type="term" value="F:metal ion binding"/>
    <property type="evidence" value="ECO:0007669"/>
    <property type="project" value="UniProtKB-KW"/>
</dbReference>